<accession>A0ABW3AF28</accession>
<feature type="domain" description="Solute-binding protein family 5" evidence="4">
    <location>
        <begin position="81"/>
        <end position="430"/>
    </location>
</feature>
<keyword evidence="2" id="KW-0813">Transport</keyword>
<evidence type="ECO:0000256" key="3">
    <source>
        <dbReference type="ARBA" id="ARBA00022729"/>
    </source>
</evidence>
<dbReference type="InterPro" id="IPR030678">
    <property type="entry name" value="Peptide/Ni-bd"/>
</dbReference>
<evidence type="ECO:0000313" key="6">
    <source>
        <dbReference type="Proteomes" id="UP001597055"/>
    </source>
</evidence>
<dbReference type="InterPro" id="IPR000914">
    <property type="entry name" value="SBP_5_dom"/>
</dbReference>
<reference evidence="6" key="1">
    <citation type="journal article" date="2019" name="Int. J. Syst. Evol. Microbiol.">
        <title>The Global Catalogue of Microorganisms (GCM) 10K type strain sequencing project: providing services to taxonomists for standard genome sequencing and annotation.</title>
        <authorList>
            <consortium name="The Broad Institute Genomics Platform"/>
            <consortium name="The Broad Institute Genome Sequencing Center for Infectious Disease"/>
            <person name="Wu L."/>
            <person name="Ma J."/>
        </authorList>
    </citation>
    <scope>NUCLEOTIDE SEQUENCE [LARGE SCALE GENOMIC DNA]</scope>
    <source>
        <strain evidence="6">CCUG 54523</strain>
    </source>
</reference>
<dbReference type="PROSITE" id="PS51257">
    <property type="entry name" value="PROKAR_LIPOPROTEIN"/>
    <property type="match status" value="1"/>
</dbReference>
<dbReference type="PANTHER" id="PTHR30290">
    <property type="entry name" value="PERIPLASMIC BINDING COMPONENT OF ABC TRANSPORTER"/>
    <property type="match status" value="1"/>
</dbReference>
<keyword evidence="3" id="KW-0732">Signal</keyword>
<comment type="similarity">
    <text evidence="1">Belongs to the bacterial solute-binding protein 5 family.</text>
</comment>
<dbReference type="EMBL" id="JBHTII010000001">
    <property type="protein sequence ID" value="MFD0789573.1"/>
    <property type="molecule type" value="Genomic_DNA"/>
</dbReference>
<sequence length="525" mass="55419">MNVPSRMTLVAVSAITAITLSGCGAGAPSPTGSPVSGGSLTIAEAADTSELDPQTSLYDSSWRLQDLVYDSLVTTNSASEILPSIAESWTDDGTSYTFTLRDDVAFSNGRPLAASDVVGSFQRLLSPDTGSYWAAQLGPVTDVVEVDAQTVRFDLATPWAPFLASLASVSAAILPMEEIEAGTFDPTTEMLGTGPFQFEEHVQDQQWTFTANPEYWGADEVALGEVIVRIVPDDSARIAALRDGSTDIAYFANPDSSTLLAGVPDVETVVQESSDVYWLALNSVSPESPFVDQDLRRATATAVDRAALIDTALAGSGLPTAIASAGLPGSCSPDALPTYGGTSQEAAELLADAGLAGTGFDIMSPPYLSTFDPIAQVLQQGFADAGLDATIETPEMGAYIDRVYVQNPSDFDALIDYYAGYLYPTMAIQNLVVDPANPNELSGFLSVTPGLEELLNVANTSSDPEERSQALEDLCVLVAETANVVPLATKSTTIAVRTDQVDAEIPAFDGYDIYLRNITEYTELG</sequence>
<dbReference type="SUPFAM" id="SSF53850">
    <property type="entry name" value="Periplasmic binding protein-like II"/>
    <property type="match status" value="1"/>
</dbReference>
<protein>
    <submittedName>
        <fullName evidence="5">ABC transporter substrate-binding protein</fullName>
    </submittedName>
</protein>
<evidence type="ECO:0000256" key="2">
    <source>
        <dbReference type="ARBA" id="ARBA00022448"/>
    </source>
</evidence>
<dbReference type="PANTHER" id="PTHR30290:SF9">
    <property type="entry name" value="OLIGOPEPTIDE-BINDING PROTEIN APPA"/>
    <property type="match status" value="1"/>
</dbReference>
<gene>
    <name evidence="5" type="ORF">ACFQ0P_04110</name>
</gene>
<keyword evidence="6" id="KW-1185">Reference proteome</keyword>
<dbReference type="Gene3D" id="3.10.105.10">
    <property type="entry name" value="Dipeptide-binding Protein, Domain 3"/>
    <property type="match status" value="1"/>
</dbReference>
<evidence type="ECO:0000256" key="1">
    <source>
        <dbReference type="ARBA" id="ARBA00005695"/>
    </source>
</evidence>
<evidence type="ECO:0000259" key="4">
    <source>
        <dbReference type="Pfam" id="PF00496"/>
    </source>
</evidence>
<dbReference type="Pfam" id="PF00496">
    <property type="entry name" value="SBP_bac_5"/>
    <property type="match status" value="1"/>
</dbReference>
<dbReference type="Proteomes" id="UP001597055">
    <property type="component" value="Unassembled WGS sequence"/>
</dbReference>
<evidence type="ECO:0000313" key="5">
    <source>
        <dbReference type="EMBL" id="MFD0789573.1"/>
    </source>
</evidence>
<comment type="caution">
    <text evidence="5">The sequence shown here is derived from an EMBL/GenBank/DDBJ whole genome shotgun (WGS) entry which is preliminary data.</text>
</comment>
<dbReference type="Gene3D" id="3.40.190.10">
    <property type="entry name" value="Periplasmic binding protein-like II"/>
    <property type="match status" value="1"/>
</dbReference>
<dbReference type="CDD" id="cd00995">
    <property type="entry name" value="PBP2_NikA_DppA_OppA_like"/>
    <property type="match status" value="1"/>
</dbReference>
<organism evidence="5 6">
    <name type="scientific">Microbacterium insulae</name>
    <dbReference type="NCBI Taxonomy" id="483014"/>
    <lineage>
        <taxon>Bacteria</taxon>
        <taxon>Bacillati</taxon>
        <taxon>Actinomycetota</taxon>
        <taxon>Actinomycetes</taxon>
        <taxon>Micrococcales</taxon>
        <taxon>Microbacteriaceae</taxon>
        <taxon>Microbacterium</taxon>
    </lineage>
</organism>
<dbReference type="InterPro" id="IPR039424">
    <property type="entry name" value="SBP_5"/>
</dbReference>
<dbReference type="RefSeq" id="WP_204980659.1">
    <property type="nucleotide sequence ID" value="NZ_JBHTII010000001.1"/>
</dbReference>
<proteinExistence type="inferred from homology"/>
<dbReference type="PIRSF" id="PIRSF002741">
    <property type="entry name" value="MppA"/>
    <property type="match status" value="1"/>
</dbReference>
<name>A0ABW3AF28_9MICO</name>